<evidence type="ECO:0000313" key="10">
    <source>
        <dbReference type="Proteomes" id="UP000218418"/>
    </source>
</evidence>
<evidence type="ECO:0000256" key="3">
    <source>
        <dbReference type="ARBA" id="ARBA00022692"/>
    </source>
</evidence>
<dbReference type="Pfam" id="PF21082">
    <property type="entry name" value="MS_channel_3rd"/>
    <property type="match status" value="1"/>
</dbReference>
<dbReference type="GO" id="GO:0008381">
    <property type="term" value="F:mechanosensitive monoatomic ion channel activity"/>
    <property type="evidence" value="ECO:0007669"/>
    <property type="project" value="InterPro"/>
</dbReference>
<comment type="similarity">
    <text evidence="2">Belongs to the MscS (TC 1.A.23) family.</text>
</comment>
<reference evidence="9 10" key="1">
    <citation type="submission" date="2017-06" db="EMBL/GenBank/DDBJ databases">
        <title>Genome sequencing of cyanobaciteial culture collection at National Institute for Environmental Studies (NIES).</title>
        <authorList>
            <person name="Hirose Y."/>
            <person name="Shimura Y."/>
            <person name="Fujisawa T."/>
            <person name="Nakamura Y."/>
            <person name="Kawachi M."/>
        </authorList>
    </citation>
    <scope>NUCLEOTIDE SEQUENCE [LARGE SCALE GENOMIC DNA]</scope>
    <source>
        <strain evidence="9 10">NIES-267</strain>
    </source>
</reference>
<keyword evidence="3 6" id="KW-0812">Transmembrane</keyword>
<organism evidence="9 10">
    <name type="scientific">Calothrix parasitica NIES-267</name>
    <dbReference type="NCBI Taxonomy" id="1973488"/>
    <lineage>
        <taxon>Bacteria</taxon>
        <taxon>Bacillati</taxon>
        <taxon>Cyanobacteriota</taxon>
        <taxon>Cyanophyceae</taxon>
        <taxon>Nostocales</taxon>
        <taxon>Calotrichaceae</taxon>
        <taxon>Calothrix</taxon>
    </lineage>
</organism>
<dbReference type="InterPro" id="IPR045275">
    <property type="entry name" value="MscS_archaea/bacteria_type"/>
</dbReference>
<evidence type="ECO:0000313" key="9">
    <source>
        <dbReference type="EMBL" id="BAY80689.1"/>
    </source>
</evidence>
<evidence type="ECO:0000256" key="2">
    <source>
        <dbReference type="ARBA" id="ARBA00008017"/>
    </source>
</evidence>
<dbReference type="SUPFAM" id="SSF82861">
    <property type="entry name" value="Mechanosensitive channel protein MscS (YggB), transmembrane region"/>
    <property type="match status" value="1"/>
</dbReference>
<dbReference type="Gene3D" id="2.30.30.60">
    <property type="match status" value="1"/>
</dbReference>
<dbReference type="InterPro" id="IPR023408">
    <property type="entry name" value="MscS_beta-dom_sf"/>
</dbReference>
<dbReference type="GO" id="GO:0012505">
    <property type="term" value="C:endomembrane system"/>
    <property type="evidence" value="ECO:0007669"/>
    <property type="project" value="UniProtKB-SubCell"/>
</dbReference>
<keyword evidence="5 6" id="KW-0472">Membrane</keyword>
<gene>
    <name evidence="9" type="ORF">NIES267_01460</name>
</gene>
<feature type="transmembrane region" description="Helical" evidence="6">
    <location>
        <begin position="77"/>
        <end position="95"/>
    </location>
</feature>
<feature type="domain" description="Mechanosensitive ion channel MscS C-terminal" evidence="8">
    <location>
        <begin position="195"/>
        <end position="273"/>
    </location>
</feature>
<dbReference type="InterPro" id="IPR010920">
    <property type="entry name" value="LSM_dom_sf"/>
</dbReference>
<name>A0A1Z4LHN7_9CYAN</name>
<dbReference type="OrthoDB" id="9775207at2"/>
<dbReference type="PANTHER" id="PTHR30221:SF1">
    <property type="entry name" value="SMALL-CONDUCTANCE MECHANOSENSITIVE CHANNEL"/>
    <property type="match status" value="1"/>
</dbReference>
<dbReference type="SUPFAM" id="SSF50182">
    <property type="entry name" value="Sm-like ribonucleoproteins"/>
    <property type="match status" value="1"/>
</dbReference>
<dbReference type="GO" id="GO:0016020">
    <property type="term" value="C:membrane"/>
    <property type="evidence" value="ECO:0007669"/>
    <property type="project" value="InterPro"/>
</dbReference>
<evidence type="ECO:0000256" key="4">
    <source>
        <dbReference type="ARBA" id="ARBA00022989"/>
    </source>
</evidence>
<dbReference type="PANTHER" id="PTHR30221">
    <property type="entry name" value="SMALL-CONDUCTANCE MECHANOSENSITIVE CHANNEL"/>
    <property type="match status" value="1"/>
</dbReference>
<comment type="subcellular location">
    <subcellularLocation>
        <location evidence="1">Endomembrane system</location>
        <topology evidence="1">Multi-pass membrane protein</topology>
    </subcellularLocation>
</comment>
<dbReference type="AlphaFoldDB" id="A0A1Z4LHN7"/>
<feature type="domain" description="Mechanosensitive ion channel MscS" evidence="7">
    <location>
        <begin position="119"/>
        <end position="185"/>
    </location>
</feature>
<evidence type="ECO:0008006" key="11">
    <source>
        <dbReference type="Google" id="ProtNLM"/>
    </source>
</evidence>
<protein>
    <recommendedName>
        <fullName evidence="11">MscS mechanosensitive ion channel</fullName>
    </recommendedName>
</protein>
<evidence type="ECO:0000256" key="1">
    <source>
        <dbReference type="ARBA" id="ARBA00004127"/>
    </source>
</evidence>
<evidence type="ECO:0000256" key="6">
    <source>
        <dbReference type="SAM" id="Phobius"/>
    </source>
</evidence>
<evidence type="ECO:0000259" key="7">
    <source>
        <dbReference type="Pfam" id="PF00924"/>
    </source>
</evidence>
<evidence type="ECO:0000259" key="8">
    <source>
        <dbReference type="Pfam" id="PF21082"/>
    </source>
</evidence>
<dbReference type="InterPro" id="IPR049278">
    <property type="entry name" value="MS_channel_C"/>
</dbReference>
<dbReference type="Proteomes" id="UP000218418">
    <property type="component" value="Chromosome"/>
</dbReference>
<dbReference type="EMBL" id="AP018227">
    <property type="protein sequence ID" value="BAY80689.1"/>
    <property type="molecule type" value="Genomic_DNA"/>
</dbReference>
<dbReference type="InterPro" id="IPR011014">
    <property type="entry name" value="MscS_channel_TM-2"/>
</dbReference>
<keyword evidence="4 6" id="KW-1133">Transmembrane helix</keyword>
<dbReference type="Gene3D" id="1.10.287.1260">
    <property type="match status" value="1"/>
</dbReference>
<dbReference type="Pfam" id="PF00924">
    <property type="entry name" value="MS_channel_2nd"/>
    <property type="match status" value="1"/>
</dbReference>
<keyword evidence="10" id="KW-1185">Reference proteome</keyword>
<accession>A0A1Z4LHN7</accession>
<dbReference type="InterPro" id="IPR006685">
    <property type="entry name" value="MscS_channel_2nd"/>
</dbReference>
<proteinExistence type="inferred from homology"/>
<evidence type="ECO:0000256" key="5">
    <source>
        <dbReference type="ARBA" id="ARBA00023136"/>
    </source>
</evidence>
<sequence length="285" mass="32663">MTNYPFIFAQSGDNAAKETAEQTKQIITEITTWKISQGLIVLAISYISIKVVDKLVIWVSEQVAKEWRLQVKQFLPFFRMMVLTITVIFLMNLFLNLSRDNLVAVTGTVAVALGFAFKDYASSIIAGIIGLFEAPYRVGDRIQIEDFYGEVRSYGLRGIRLQTPEDNVVTIPHNKIWTNAVSNSNMGELEAQVITEFYFAHNVDSQLVTKILYRVAYTSKYTYLKLPVLVIVEEKYWGTFFQLKSYPLDARDEFIYKTDLTTRAKRVFAKHNLPYPRLMNMSEGG</sequence>